<evidence type="ECO:0000256" key="2">
    <source>
        <dbReference type="PROSITE-ProRule" id="PRU00708"/>
    </source>
</evidence>
<evidence type="ECO:0000313" key="4">
    <source>
        <dbReference type="Proteomes" id="UP000249390"/>
    </source>
</evidence>
<dbReference type="FunFam" id="1.25.40.10:FF:000090">
    <property type="entry name" value="Pentatricopeptide repeat-containing protein, chloroplastic"/>
    <property type="match status" value="1"/>
</dbReference>
<dbReference type="InterPro" id="IPR011990">
    <property type="entry name" value="TPR-like_helical_dom_sf"/>
</dbReference>
<feature type="repeat" description="PPR" evidence="2">
    <location>
        <begin position="318"/>
        <end position="348"/>
    </location>
</feature>
<evidence type="ECO:0000256" key="1">
    <source>
        <dbReference type="ARBA" id="ARBA00022737"/>
    </source>
</evidence>
<keyword evidence="4" id="KW-1185">Reference proteome</keyword>
<feature type="repeat" description="PPR" evidence="2">
    <location>
        <begin position="217"/>
        <end position="247"/>
    </location>
</feature>
<dbReference type="GO" id="GO:0009451">
    <property type="term" value="P:RNA modification"/>
    <property type="evidence" value="ECO:0007669"/>
    <property type="project" value="InterPro"/>
</dbReference>
<sequence length="525" mass="58819">MFPLNSISGFHSFSRSSYTLSVSLNRAINGRIRSSDLDGARQLFDQNPETRNLVSWNSMIMAYFRKNQVRHAEELFDEMPHRDVVSWNTMLSGFRHANHPHRVHAFFRRMIGVRESPNELTFAVVISAFLRTEFNVLVPQLHSRVLCSGVKLNVFVGSALMRGYTDLGSCGSLDRVFSEIFSERDVAPWNVLILGYMEFGLVSKAQEVFDLMMPEKNFVTWSTLVNGYVKNKDLGRARLVFDKMGEKDVVTWTTMVKGYVQEGDLAEALDLFLLMLASSTRPNQFTFSSILDACAGCSSLSTGIQVHAWVLKMGIPLDVILSTSLVDMYAKCGDIESAFRVFDAMQRKNLVSWNSIIGGFAKHGLGKRAIKEFERMLQSGMKPDEITFINALSACVHGGMVEEGERIFKSMEREHKVEAEMEHYACMVDMYGRAGELDKAGALIKEGMPFEADVVVWGAFLEGCGLHSCPEGREVAAKQMIKLERDHPAANSALSLSTNILPIGEKGEIEAWRAKKQKAGSWVEL</sequence>
<protein>
    <recommendedName>
        <fullName evidence="5">Pentacotripeptide-repeat region of PRORP domain-containing protein</fullName>
    </recommendedName>
</protein>
<dbReference type="Proteomes" id="UP000249390">
    <property type="component" value="Unassembled WGS sequence"/>
</dbReference>
<dbReference type="Pfam" id="PF01535">
    <property type="entry name" value="PPR"/>
    <property type="match status" value="4"/>
</dbReference>
<organism evidence="3 4">
    <name type="scientific">Cuscuta australis</name>
    <dbReference type="NCBI Taxonomy" id="267555"/>
    <lineage>
        <taxon>Eukaryota</taxon>
        <taxon>Viridiplantae</taxon>
        <taxon>Streptophyta</taxon>
        <taxon>Embryophyta</taxon>
        <taxon>Tracheophyta</taxon>
        <taxon>Spermatophyta</taxon>
        <taxon>Magnoliopsida</taxon>
        <taxon>eudicotyledons</taxon>
        <taxon>Gunneridae</taxon>
        <taxon>Pentapetalae</taxon>
        <taxon>asterids</taxon>
        <taxon>lamiids</taxon>
        <taxon>Solanales</taxon>
        <taxon>Convolvulaceae</taxon>
        <taxon>Cuscuteae</taxon>
        <taxon>Cuscuta</taxon>
        <taxon>Cuscuta subgen. Grammica</taxon>
        <taxon>Cuscuta sect. Cleistogrammica</taxon>
    </lineage>
</organism>
<accession>A0A328DY36</accession>
<evidence type="ECO:0000313" key="3">
    <source>
        <dbReference type="EMBL" id="RAL50657.1"/>
    </source>
</evidence>
<dbReference type="AlphaFoldDB" id="A0A328DY36"/>
<dbReference type="NCBIfam" id="TIGR00756">
    <property type="entry name" value="PPR"/>
    <property type="match status" value="6"/>
</dbReference>
<gene>
    <name evidence="3" type="ORF">DM860_015804</name>
</gene>
<reference evidence="3 4" key="1">
    <citation type="submission" date="2018-06" db="EMBL/GenBank/DDBJ databases">
        <title>The Genome of Cuscuta australis (Dodder) Provides Insight into the Evolution of Plant Parasitism.</title>
        <authorList>
            <person name="Liu H."/>
        </authorList>
    </citation>
    <scope>NUCLEOTIDE SEQUENCE [LARGE SCALE GENOMIC DNA]</scope>
    <source>
        <strain evidence="4">cv. Yunnan</strain>
        <tissue evidence="3">Vines</tissue>
    </source>
</reference>
<feature type="repeat" description="PPR" evidence="2">
    <location>
        <begin position="52"/>
        <end position="86"/>
    </location>
</feature>
<dbReference type="GO" id="GO:0003723">
    <property type="term" value="F:RNA binding"/>
    <property type="evidence" value="ECO:0007669"/>
    <property type="project" value="InterPro"/>
</dbReference>
<feature type="repeat" description="PPR" evidence="2">
    <location>
        <begin position="248"/>
        <end position="282"/>
    </location>
</feature>
<dbReference type="InterPro" id="IPR046960">
    <property type="entry name" value="PPR_At4g14850-like_plant"/>
</dbReference>
<evidence type="ECO:0008006" key="5">
    <source>
        <dbReference type="Google" id="ProtNLM"/>
    </source>
</evidence>
<dbReference type="PANTHER" id="PTHR47926">
    <property type="entry name" value="PENTATRICOPEPTIDE REPEAT-CONTAINING PROTEIN"/>
    <property type="match status" value="1"/>
</dbReference>
<comment type="caution">
    <text evidence="3">The sequence shown here is derived from an EMBL/GenBank/DDBJ whole genome shotgun (WGS) entry which is preliminary data.</text>
</comment>
<dbReference type="EMBL" id="NQVE01000056">
    <property type="protein sequence ID" value="RAL50657.1"/>
    <property type="molecule type" value="Genomic_DNA"/>
</dbReference>
<keyword evidence="1" id="KW-0677">Repeat</keyword>
<name>A0A328DY36_9ASTE</name>
<feature type="repeat" description="PPR" evidence="2">
    <location>
        <begin position="349"/>
        <end position="383"/>
    </location>
</feature>
<dbReference type="Gene3D" id="1.25.40.10">
    <property type="entry name" value="Tetratricopeptide repeat domain"/>
    <property type="match status" value="4"/>
</dbReference>
<dbReference type="Pfam" id="PF13041">
    <property type="entry name" value="PPR_2"/>
    <property type="match status" value="2"/>
</dbReference>
<dbReference type="PANTHER" id="PTHR47926:SF533">
    <property type="entry name" value="DYW DOMAIN-CONTAINING PROTEIN"/>
    <property type="match status" value="1"/>
</dbReference>
<dbReference type="InterPro" id="IPR002885">
    <property type="entry name" value="PPR_rpt"/>
</dbReference>
<dbReference type="PROSITE" id="PS51375">
    <property type="entry name" value="PPR"/>
    <property type="match status" value="5"/>
</dbReference>
<proteinExistence type="predicted"/>